<dbReference type="Proteomes" id="UP000053660">
    <property type="component" value="Unassembled WGS sequence"/>
</dbReference>
<reference evidence="1 2" key="1">
    <citation type="submission" date="2014-03" db="EMBL/GenBank/DDBJ databases">
        <title>Draft genome of the hookworm Oesophagostomum dentatum.</title>
        <authorList>
            <person name="Mitreva M."/>
        </authorList>
    </citation>
    <scope>NUCLEOTIDE SEQUENCE [LARGE SCALE GENOMIC DNA]</scope>
    <source>
        <strain evidence="1 2">OD-Hann</strain>
    </source>
</reference>
<organism evidence="1 2">
    <name type="scientific">Oesophagostomum dentatum</name>
    <name type="common">Nodular worm</name>
    <dbReference type="NCBI Taxonomy" id="61180"/>
    <lineage>
        <taxon>Eukaryota</taxon>
        <taxon>Metazoa</taxon>
        <taxon>Ecdysozoa</taxon>
        <taxon>Nematoda</taxon>
        <taxon>Chromadorea</taxon>
        <taxon>Rhabditida</taxon>
        <taxon>Rhabditina</taxon>
        <taxon>Rhabditomorpha</taxon>
        <taxon>Strongyloidea</taxon>
        <taxon>Strongylidae</taxon>
        <taxon>Oesophagostomum</taxon>
    </lineage>
</organism>
<gene>
    <name evidence="1" type="ORF">OESDEN_02718</name>
</gene>
<sequence>MAPRGKRVLVNLVRVQGRCVEGCWEDGVEFKMSNDPRPVGYRFCCQPRSQQRILSRSNVVPFIVTSRNVGITLTFEYTFVDANARFDFNEAAEQAAPVPTEDIETTEMQIDGVNTAIARVL</sequence>
<protein>
    <submittedName>
        <fullName evidence="1">Uncharacterized protein</fullName>
    </submittedName>
</protein>
<name>A0A0B1TJ78_OESDE</name>
<dbReference type="AlphaFoldDB" id="A0A0B1TJ78"/>
<keyword evidence="2" id="KW-1185">Reference proteome</keyword>
<accession>A0A0B1TJ78</accession>
<dbReference type="EMBL" id="KN549475">
    <property type="protein sequence ID" value="KHJ97309.1"/>
    <property type="molecule type" value="Genomic_DNA"/>
</dbReference>
<evidence type="ECO:0000313" key="2">
    <source>
        <dbReference type="Proteomes" id="UP000053660"/>
    </source>
</evidence>
<proteinExistence type="predicted"/>
<dbReference type="OrthoDB" id="291007at2759"/>
<evidence type="ECO:0000313" key="1">
    <source>
        <dbReference type="EMBL" id="KHJ97309.1"/>
    </source>
</evidence>